<keyword evidence="9" id="KW-1185">Reference proteome</keyword>
<dbReference type="EMBL" id="CP098611">
    <property type="protein sequence ID" value="USR92762.1"/>
    <property type="molecule type" value="Genomic_DNA"/>
</dbReference>
<evidence type="ECO:0000259" key="7">
    <source>
        <dbReference type="Pfam" id="PF24763"/>
    </source>
</evidence>
<evidence type="ECO:0000256" key="1">
    <source>
        <dbReference type="ARBA" id="ARBA00004141"/>
    </source>
</evidence>
<feature type="transmembrane region" description="Helical" evidence="6">
    <location>
        <begin position="93"/>
        <end position="109"/>
    </location>
</feature>
<evidence type="ECO:0000256" key="6">
    <source>
        <dbReference type="SAM" id="Phobius"/>
    </source>
</evidence>
<evidence type="ECO:0000256" key="2">
    <source>
        <dbReference type="ARBA" id="ARBA00022692"/>
    </source>
</evidence>
<reference evidence="8" key="1">
    <citation type="submission" date="2022-06" db="EMBL/GenBank/DDBJ databases">
        <title>Genome sequence of Phormidium yuhuli AB48 isolated from an industrial photobioreactor environment.</title>
        <authorList>
            <person name="Qiu Y."/>
            <person name="Noonan A.J.C."/>
            <person name="Dofher K."/>
            <person name="Koch M."/>
            <person name="Kieft B."/>
            <person name="Lin X."/>
            <person name="Ziels R.M."/>
            <person name="Hallam S.J."/>
        </authorList>
    </citation>
    <scope>NUCLEOTIDE SEQUENCE</scope>
    <source>
        <strain evidence="8">AB48</strain>
    </source>
</reference>
<keyword evidence="2 6" id="KW-0812">Transmembrane</keyword>
<evidence type="ECO:0000256" key="5">
    <source>
        <dbReference type="SAM" id="MobiDB-lite"/>
    </source>
</evidence>
<feature type="transmembrane region" description="Helical" evidence="6">
    <location>
        <begin position="154"/>
        <end position="174"/>
    </location>
</feature>
<protein>
    <submittedName>
        <fullName evidence="8">ATP synthase subunit I</fullName>
    </submittedName>
</protein>
<evidence type="ECO:0000256" key="4">
    <source>
        <dbReference type="ARBA" id="ARBA00023136"/>
    </source>
</evidence>
<sequence length="183" mass="20121">MHPRYDDNLTPLTTLPRFRRSDDERGGKTTPVSSQPIEVSAPATSPETVAVSAESQSSDEDYSQLQKQLYVVTLVISGVVCASLGVFYSRDVALNYLIGALVGTVYLKMMARDVARLGRTKARLGNGRIALFIGLMVVATQVQQLQILPTFFGFMTYKVAILVYVLLTTFAPDLNSSRQPVNR</sequence>
<feature type="transmembrane region" description="Helical" evidence="6">
    <location>
        <begin position="129"/>
        <end position="148"/>
    </location>
</feature>
<gene>
    <name evidence="8" type="ORF">NEA10_08635</name>
</gene>
<evidence type="ECO:0000256" key="3">
    <source>
        <dbReference type="ARBA" id="ARBA00022989"/>
    </source>
</evidence>
<feature type="transmembrane region" description="Helical" evidence="6">
    <location>
        <begin position="69"/>
        <end position="87"/>
    </location>
</feature>
<dbReference type="Pfam" id="PF24763">
    <property type="entry name" value="CGL160_C"/>
    <property type="match status" value="1"/>
</dbReference>
<dbReference type="InterPro" id="IPR056309">
    <property type="entry name" value="CGL160/ATPI_dom"/>
</dbReference>
<feature type="region of interest" description="Disordered" evidence="5">
    <location>
        <begin position="1"/>
        <end position="56"/>
    </location>
</feature>
<evidence type="ECO:0000313" key="8">
    <source>
        <dbReference type="EMBL" id="USR92762.1"/>
    </source>
</evidence>
<feature type="domain" description="CGL160/ATPI" evidence="7">
    <location>
        <begin position="56"/>
        <end position="165"/>
    </location>
</feature>
<keyword evidence="4 6" id="KW-0472">Membrane</keyword>
<keyword evidence="3 6" id="KW-1133">Transmembrane helix</keyword>
<evidence type="ECO:0000313" key="9">
    <source>
        <dbReference type="Proteomes" id="UP001056708"/>
    </source>
</evidence>
<organism evidence="8 9">
    <name type="scientific">Phormidium yuhuli AB48</name>
    <dbReference type="NCBI Taxonomy" id="2940671"/>
    <lineage>
        <taxon>Bacteria</taxon>
        <taxon>Bacillati</taxon>
        <taxon>Cyanobacteriota</taxon>
        <taxon>Cyanophyceae</taxon>
        <taxon>Oscillatoriophycideae</taxon>
        <taxon>Oscillatoriales</taxon>
        <taxon>Oscillatoriaceae</taxon>
        <taxon>Phormidium</taxon>
        <taxon>Phormidium yuhuli</taxon>
    </lineage>
</organism>
<feature type="compositionally biased region" description="Polar residues" evidence="5">
    <location>
        <begin position="30"/>
        <end position="47"/>
    </location>
</feature>
<dbReference type="RefSeq" id="WP_252664925.1">
    <property type="nucleotide sequence ID" value="NZ_CP098611.1"/>
</dbReference>
<dbReference type="Proteomes" id="UP001056708">
    <property type="component" value="Chromosome"/>
</dbReference>
<comment type="subcellular location">
    <subcellularLocation>
        <location evidence="1">Membrane</location>
        <topology evidence="1">Multi-pass membrane protein</topology>
    </subcellularLocation>
</comment>
<proteinExistence type="predicted"/>
<accession>A0ABY5AU62</accession>
<name>A0ABY5AU62_9CYAN</name>